<evidence type="ECO:0000313" key="2">
    <source>
        <dbReference type="EMBL" id="GAA0729605.1"/>
    </source>
</evidence>
<evidence type="ECO:0000313" key="3">
    <source>
        <dbReference type="Proteomes" id="UP001501758"/>
    </source>
</evidence>
<dbReference type="Proteomes" id="UP001501758">
    <property type="component" value="Unassembled WGS sequence"/>
</dbReference>
<evidence type="ECO:0000256" key="1">
    <source>
        <dbReference type="SAM" id="SignalP"/>
    </source>
</evidence>
<feature type="signal peptide" evidence="1">
    <location>
        <begin position="1"/>
        <end position="20"/>
    </location>
</feature>
<proteinExistence type="predicted"/>
<dbReference type="RefSeq" id="WP_343914013.1">
    <property type="nucleotide sequence ID" value="NZ_BAAAGE010000004.1"/>
</dbReference>
<accession>A0ABN1J613</accession>
<organism evidence="2 3">
    <name type="scientific">Aquimarina litoralis</name>
    <dbReference type="NCBI Taxonomy" id="584605"/>
    <lineage>
        <taxon>Bacteria</taxon>
        <taxon>Pseudomonadati</taxon>
        <taxon>Bacteroidota</taxon>
        <taxon>Flavobacteriia</taxon>
        <taxon>Flavobacteriales</taxon>
        <taxon>Flavobacteriaceae</taxon>
        <taxon>Aquimarina</taxon>
    </lineage>
</organism>
<feature type="chain" id="PRO_5046452255" description="Lipocalin-like domain-containing protein" evidence="1">
    <location>
        <begin position="21"/>
        <end position="353"/>
    </location>
</feature>
<dbReference type="EMBL" id="BAAAGE010000004">
    <property type="protein sequence ID" value="GAA0729605.1"/>
    <property type="molecule type" value="Genomic_DNA"/>
</dbReference>
<comment type="caution">
    <text evidence="2">The sequence shown here is derived from an EMBL/GenBank/DDBJ whole genome shotgun (WGS) entry which is preliminary data.</text>
</comment>
<sequence>MKKTYVFAMASLLLAAVSCSDDDSNNGPEVVTVTPDPTEEVSLNPDDVSDGIIISNGTQVPGDAPAPTGTLPFSLSETTQSGFQKNGFDINFTAPTNYAGAYIQLQSADGTMADEYWNVTGPNRSNNKAKTLFGKSKNQSKNQDVEIDIDFEDTVSPGTFCYLICIYDTEGNISQPVEVCVEVEAWGGNPNLVGTWNLTKEEITYAGETDTDIVGEETCDSSTVTCNNDTSLTIDDAYCYTINLAKITFNADGTLSETYNESTKDFNYSETVENCQASYFDEEEYAYAATGYWAYDEEESSLTLVIFNETINGDPATYENGDAYSITLEEVTSTTFTVNDPGEEAIRSFFTRQ</sequence>
<dbReference type="PROSITE" id="PS51257">
    <property type="entry name" value="PROKAR_LIPOPROTEIN"/>
    <property type="match status" value="1"/>
</dbReference>
<keyword evidence="3" id="KW-1185">Reference proteome</keyword>
<keyword evidence="1" id="KW-0732">Signal</keyword>
<evidence type="ECO:0008006" key="4">
    <source>
        <dbReference type="Google" id="ProtNLM"/>
    </source>
</evidence>
<protein>
    <recommendedName>
        <fullName evidence="4">Lipocalin-like domain-containing protein</fullName>
    </recommendedName>
</protein>
<name>A0ABN1J613_9FLAO</name>
<gene>
    <name evidence="2" type="ORF">GCM10009430_39920</name>
</gene>
<reference evidence="3" key="1">
    <citation type="journal article" date="2019" name="Int. J. Syst. Evol. Microbiol.">
        <title>The Global Catalogue of Microorganisms (GCM) 10K type strain sequencing project: providing services to taxonomists for standard genome sequencing and annotation.</title>
        <authorList>
            <consortium name="The Broad Institute Genomics Platform"/>
            <consortium name="The Broad Institute Genome Sequencing Center for Infectious Disease"/>
            <person name="Wu L."/>
            <person name="Ma J."/>
        </authorList>
    </citation>
    <scope>NUCLEOTIDE SEQUENCE [LARGE SCALE GENOMIC DNA]</scope>
    <source>
        <strain evidence="3">JCM 15974</strain>
    </source>
</reference>